<dbReference type="CDD" id="cd02440">
    <property type="entry name" value="AdoMet_MTases"/>
    <property type="match status" value="1"/>
</dbReference>
<name>A0A944C8A2_9HYPH</name>
<dbReference type="PANTHER" id="PTHR43464:SF19">
    <property type="entry name" value="UBIQUINONE BIOSYNTHESIS O-METHYLTRANSFERASE, MITOCHONDRIAL"/>
    <property type="match status" value="1"/>
</dbReference>
<dbReference type="EMBL" id="QTKU01000001">
    <property type="protein sequence ID" value="MBS8259166.1"/>
    <property type="molecule type" value="Genomic_DNA"/>
</dbReference>
<dbReference type="Gene3D" id="3.40.50.150">
    <property type="entry name" value="Vaccinia Virus protein VP39"/>
    <property type="match status" value="1"/>
</dbReference>
<evidence type="ECO:0000259" key="4">
    <source>
        <dbReference type="Pfam" id="PF13649"/>
    </source>
</evidence>
<dbReference type="GO" id="GO:0008168">
    <property type="term" value="F:methyltransferase activity"/>
    <property type="evidence" value="ECO:0007669"/>
    <property type="project" value="UniProtKB-KW"/>
</dbReference>
<evidence type="ECO:0000256" key="3">
    <source>
        <dbReference type="ARBA" id="ARBA00022691"/>
    </source>
</evidence>
<evidence type="ECO:0000256" key="1">
    <source>
        <dbReference type="ARBA" id="ARBA00022603"/>
    </source>
</evidence>
<comment type="caution">
    <text evidence="5">The sequence shown here is derived from an EMBL/GenBank/DDBJ whole genome shotgun (WGS) entry which is preliminary data.</text>
</comment>
<accession>A0A944C8A2</accession>
<dbReference type="InterPro" id="IPR029063">
    <property type="entry name" value="SAM-dependent_MTases_sf"/>
</dbReference>
<reference evidence="5" key="2">
    <citation type="journal article" date="2021" name="Microorganisms">
        <title>Bacterial Dimethylsulfoniopropionate Biosynthesis in the East China Sea.</title>
        <authorList>
            <person name="Liu J."/>
            <person name="Zhang Y."/>
            <person name="Liu J."/>
            <person name="Zhong H."/>
            <person name="Williams B.T."/>
            <person name="Zheng Y."/>
            <person name="Curson A.R.J."/>
            <person name="Sun C."/>
            <person name="Sun H."/>
            <person name="Song D."/>
            <person name="Wagner Mackenzie B."/>
            <person name="Bermejo Martinez A."/>
            <person name="Todd J.D."/>
            <person name="Zhang X.H."/>
        </authorList>
    </citation>
    <scope>NUCLEOTIDE SEQUENCE</scope>
    <source>
        <strain evidence="5">AESS21</strain>
    </source>
</reference>
<evidence type="ECO:0000313" key="6">
    <source>
        <dbReference type="Proteomes" id="UP000705379"/>
    </source>
</evidence>
<dbReference type="Pfam" id="PF13649">
    <property type="entry name" value="Methyltransf_25"/>
    <property type="match status" value="1"/>
</dbReference>
<evidence type="ECO:0000313" key="5">
    <source>
        <dbReference type="EMBL" id="MBS8259166.1"/>
    </source>
</evidence>
<dbReference type="PANTHER" id="PTHR43464">
    <property type="entry name" value="METHYLTRANSFERASE"/>
    <property type="match status" value="1"/>
</dbReference>
<dbReference type="AlphaFoldDB" id="A0A944C8A2"/>
<keyword evidence="3" id="KW-0949">S-adenosyl-L-methionine</keyword>
<sequence>MGSKGCNVHNDDDVKSGDFLARREAARQRNDRLTGATGGDAEDRQAWFETVYLEAGGDPAAVPWADLVPKAVLVDWLAKNPGQGRRALDVACGLGDNAEALAAAGYKTSAFDLASEAIAWAKKRFPETAVDYIAGDLFALPEDWKGAFDLVHECYTIQAMKDPLRADAIPAITSLVAPGGTLLLISRTREEGSEADGPPWPLMPSEWRSFEDLGLTLKHFQDYELARPDRTIPHVIAEFRKS</sequence>
<keyword evidence="2" id="KW-0808">Transferase</keyword>
<evidence type="ECO:0000256" key="2">
    <source>
        <dbReference type="ARBA" id="ARBA00022679"/>
    </source>
</evidence>
<protein>
    <submittedName>
        <fullName evidence="5">Class I SAM-dependent methyltransferase</fullName>
    </submittedName>
</protein>
<dbReference type="GO" id="GO:0032259">
    <property type="term" value="P:methylation"/>
    <property type="evidence" value="ECO:0007669"/>
    <property type="project" value="UniProtKB-KW"/>
</dbReference>
<dbReference type="Proteomes" id="UP000705379">
    <property type="component" value="Unassembled WGS sequence"/>
</dbReference>
<gene>
    <name evidence="5" type="ORF">DYI23_02940</name>
</gene>
<dbReference type="InterPro" id="IPR041698">
    <property type="entry name" value="Methyltransf_25"/>
</dbReference>
<reference evidence="5" key="1">
    <citation type="submission" date="2018-08" db="EMBL/GenBank/DDBJ databases">
        <authorList>
            <person name="Jin W."/>
            <person name="Wang H."/>
            <person name="Yang Y."/>
            <person name="Li M."/>
            <person name="Liu J."/>
        </authorList>
    </citation>
    <scope>NUCLEOTIDE SEQUENCE</scope>
    <source>
        <strain evidence="5">AESS21</strain>
    </source>
</reference>
<feature type="domain" description="Methyltransferase" evidence="4">
    <location>
        <begin position="88"/>
        <end position="180"/>
    </location>
</feature>
<dbReference type="SUPFAM" id="SSF53335">
    <property type="entry name" value="S-adenosyl-L-methionine-dependent methyltransferases"/>
    <property type="match status" value="1"/>
</dbReference>
<organism evidence="5 6">
    <name type="scientific">Roseibium polysiphoniae</name>
    <dbReference type="NCBI Taxonomy" id="2571221"/>
    <lineage>
        <taxon>Bacteria</taxon>
        <taxon>Pseudomonadati</taxon>
        <taxon>Pseudomonadota</taxon>
        <taxon>Alphaproteobacteria</taxon>
        <taxon>Hyphomicrobiales</taxon>
        <taxon>Stappiaceae</taxon>
        <taxon>Roseibium</taxon>
    </lineage>
</organism>
<proteinExistence type="predicted"/>
<keyword evidence="1 5" id="KW-0489">Methyltransferase</keyword>